<name>A0A2X3VS92_STRSA</name>
<dbReference type="Proteomes" id="UP000249623">
    <property type="component" value="Chromosome 1"/>
</dbReference>
<protein>
    <submittedName>
        <fullName evidence="1">Uncharacterized protein</fullName>
    </submittedName>
</protein>
<dbReference type="AlphaFoldDB" id="A0A2X3VS92"/>
<evidence type="ECO:0000313" key="1">
    <source>
        <dbReference type="EMBL" id="SQF33773.1"/>
    </source>
</evidence>
<proteinExistence type="predicted"/>
<reference evidence="1 2" key="1">
    <citation type="submission" date="2018-06" db="EMBL/GenBank/DDBJ databases">
        <authorList>
            <consortium name="Pathogen Informatics"/>
            <person name="Doyle S."/>
        </authorList>
    </citation>
    <scope>NUCLEOTIDE SEQUENCE [LARGE SCALE GENOMIC DNA]</scope>
    <source>
        <strain evidence="1 2">NCTC11085</strain>
    </source>
</reference>
<dbReference type="EMBL" id="LS483346">
    <property type="protein sequence ID" value="SQF33773.1"/>
    <property type="molecule type" value="Genomic_DNA"/>
</dbReference>
<gene>
    <name evidence="1" type="ORF">NCTC11085_00246</name>
</gene>
<sequence length="36" mass="4050">MPIIRKIQVYLLLLFFSLSGVLPSQIVFAEQSQNGV</sequence>
<accession>A0A2X3VS92</accession>
<evidence type="ECO:0000313" key="2">
    <source>
        <dbReference type="Proteomes" id="UP000249623"/>
    </source>
</evidence>
<organism evidence="1 2">
    <name type="scientific">Streptococcus sanguinis</name>
    <dbReference type="NCBI Taxonomy" id="1305"/>
    <lineage>
        <taxon>Bacteria</taxon>
        <taxon>Bacillati</taxon>
        <taxon>Bacillota</taxon>
        <taxon>Bacilli</taxon>
        <taxon>Lactobacillales</taxon>
        <taxon>Streptococcaceae</taxon>
        <taxon>Streptococcus</taxon>
    </lineage>
</organism>